<organism evidence="3 4">
    <name type="scientific">Lasiosphaeria ovina</name>
    <dbReference type="NCBI Taxonomy" id="92902"/>
    <lineage>
        <taxon>Eukaryota</taxon>
        <taxon>Fungi</taxon>
        <taxon>Dikarya</taxon>
        <taxon>Ascomycota</taxon>
        <taxon>Pezizomycotina</taxon>
        <taxon>Sordariomycetes</taxon>
        <taxon>Sordariomycetidae</taxon>
        <taxon>Sordariales</taxon>
        <taxon>Lasiosphaeriaceae</taxon>
        <taxon>Lasiosphaeria</taxon>
    </lineage>
</organism>
<evidence type="ECO:0000313" key="4">
    <source>
        <dbReference type="Proteomes" id="UP001287356"/>
    </source>
</evidence>
<feature type="region of interest" description="Disordered" evidence="1">
    <location>
        <begin position="88"/>
        <end position="115"/>
    </location>
</feature>
<dbReference type="EMBL" id="JAULSN010000008">
    <property type="protein sequence ID" value="KAK3366251.1"/>
    <property type="molecule type" value="Genomic_DNA"/>
</dbReference>
<gene>
    <name evidence="3" type="ORF">B0T24DRAFT_416442</name>
</gene>
<feature type="region of interest" description="Disordered" evidence="1">
    <location>
        <begin position="304"/>
        <end position="350"/>
    </location>
</feature>
<keyword evidence="2" id="KW-1133">Transmembrane helix</keyword>
<reference evidence="3" key="2">
    <citation type="submission" date="2023-06" db="EMBL/GenBank/DDBJ databases">
        <authorList>
            <consortium name="Lawrence Berkeley National Laboratory"/>
            <person name="Haridas S."/>
            <person name="Hensen N."/>
            <person name="Bonometti L."/>
            <person name="Westerberg I."/>
            <person name="Brannstrom I.O."/>
            <person name="Guillou S."/>
            <person name="Cros-Aarteil S."/>
            <person name="Calhoun S."/>
            <person name="Kuo A."/>
            <person name="Mondo S."/>
            <person name="Pangilinan J."/>
            <person name="Riley R."/>
            <person name="Labutti K."/>
            <person name="Andreopoulos B."/>
            <person name="Lipzen A."/>
            <person name="Chen C."/>
            <person name="Yanf M."/>
            <person name="Daum C."/>
            <person name="Ng V."/>
            <person name="Clum A."/>
            <person name="Steindorff A."/>
            <person name="Ohm R."/>
            <person name="Martin F."/>
            <person name="Silar P."/>
            <person name="Natvig D."/>
            <person name="Lalanne C."/>
            <person name="Gautier V."/>
            <person name="Ament-Velasquez S.L."/>
            <person name="Kruys A."/>
            <person name="Hutchinson M.I."/>
            <person name="Powell A.J."/>
            <person name="Barry K."/>
            <person name="Miller A.N."/>
            <person name="Grigoriev I.V."/>
            <person name="Debuchy R."/>
            <person name="Gladieux P."/>
            <person name="Thoren M.H."/>
            <person name="Johannesson H."/>
        </authorList>
    </citation>
    <scope>NUCLEOTIDE SEQUENCE</scope>
    <source>
        <strain evidence="3">CBS 958.72</strain>
    </source>
</reference>
<dbReference type="Gene3D" id="1.20.58.340">
    <property type="entry name" value="Magnesium transport protein CorA, transmembrane region"/>
    <property type="match status" value="1"/>
</dbReference>
<dbReference type="Proteomes" id="UP001287356">
    <property type="component" value="Unassembled WGS sequence"/>
</dbReference>
<keyword evidence="4" id="KW-1185">Reference proteome</keyword>
<feature type="compositionally biased region" description="Acidic residues" evidence="1">
    <location>
        <begin position="93"/>
        <end position="104"/>
    </location>
</feature>
<evidence type="ECO:0000256" key="2">
    <source>
        <dbReference type="SAM" id="Phobius"/>
    </source>
</evidence>
<sequence length="385" mass="41738">MLVWSHSTDGGPGGTALLSAIAICHDANVNPLKEEARVFSVLAGHPVMPVLVCCSSMVQAIDKNVESTLCTVKDVEAYTGLFPDSVRQRDGEADATTDEADTIADDNASCPAREGGRAGLGEMSGWMSEASVQLAKQANHLGLVRSVITKISEIQSTHIFDGQLKDVAQLLMETSGMTLDFVEYLGKRVDVQHVVLANLIARDEAEAAFRLAADSKQIAESTASDGFAMMTIAIMTMFFLPATFFATVFAMPIIGWDAEKNGAMMMPQMWLYVELALPVTIGIFMAWLALTYWRKRGSLHRKQKRQQEVNKLRWRGGGRKAEKSKREPGSPACKGVPSRMAGTPLATPEDTARKAERLKSVGTALCGLASSPRVRHSGNLKSHII</sequence>
<keyword evidence="2" id="KW-0812">Transmembrane</keyword>
<feature type="transmembrane region" description="Helical" evidence="2">
    <location>
        <begin position="226"/>
        <end position="249"/>
    </location>
</feature>
<comment type="caution">
    <text evidence="3">The sequence shown here is derived from an EMBL/GenBank/DDBJ whole genome shotgun (WGS) entry which is preliminary data.</text>
</comment>
<dbReference type="AlphaFoldDB" id="A0AAE0N0D9"/>
<evidence type="ECO:0000256" key="1">
    <source>
        <dbReference type="SAM" id="MobiDB-lite"/>
    </source>
</evidence>
<accession>A0AAE0N0D9</accession>
<name>A0AAE0N0D9_9PEZI</name>
<proteinExistence type="predicted"/>
<evidence type="ECO:0000313" key="3">
    <source>
        <dbReference type="EMBL" id="KAK3366251.1"/>
    </source>
</evidence>
<keyword evidence="2" id="KW-0472">Membrane</keyword>
<reference evidence="3" key="1">
    <citation type="journal article" date="2023" name="Mol. Phylogenet. Evol.">
        <title>Genome-scale phylogeny and comparative genomics of the fungal order Sordariales.</title>
        <authorList>
            <person name="Hensen N."/>
            <person name="Bonometti L."/>
            <person name="Westerberg I."/>
            <person name="Brannstrom I.O."/>
            <person name="Guillou S."/>
            <person name="Cros-Aarteil S."/>
            <person name="Calhoun S."/>
            <person name="Haridas S."/>
            <person name="Kuo A."/>
            <person name="Mondo S."/>
            <person name="Pangilinan J."/>
            <person name="Riley R."/>
            <person name="LaButti K."/>
            <person name="Andreopoulos B."/>
            <person name="Lipzen A."/>
            <person name="Chen C."/>
            <person name="Yan M."/>
            <person name="Daum C."/>
            <person name="Ng V."/>
            <person name="Clum A."/>
            <person name="Steindorff A."/>
            <person name="Ohm R.A."/>
            <person name="Martin F."/>
            <person name="Silar P."/>
            <person name="Natvig D.O."/>
            <person name="Lalanne C."/>
            <person name="Gautier V."/>
            <person name="Ament-Velasquez S.L."/>
            <person name="Kruys A."/>
            <person name="Hutchinson M.I."/>
            <person name="Powell A.J."/>
            <person name="Barry K."/>
            <person name="Miller A.N."/>
            <person name="Grigoriev I.V."/>
            <person name="Debuchy R."/>
            <person name="Gladieux P."/>
            <person name="Hiltunen Thoren M."/>
            <person name="Johannesson H."/>
        </authorList>
    </citation>
    <scope>NUCLEOTIDE SEQUENCE</scope>
    <source>
        <strain evidence="3">CBS 958.72</strain>
    </source>
</reference>
<protein>
    <submittedName>
        <fullName evidence="3">Uncharacterized protein</fullName>
    </submittedName>
</protein>
<feature type="transmembrane region" description="Helical" evidence="2">
    <location>
        <begin position="269"/>
        <end position="293"/>
    </location>
</feature>
<feature type="compositionally biased region" description="Basic and acidic residues" evidence="1">
    <location>
        <begin position="319"/>
        <end position="328"/>
    </location>
</feature>